<dbReference type="PANTHER" id="PTHR11012:SF30">
    <property type="entry name" value="PROTEIN KINASE-LIKE DOMAIN-CONTAINING"/>
    <property type="match status" value="1"/>
</dbReference>
<dbReference type="InterPro" id="IPR011009">
    <property type="entry name" value="Kinase-like_dom_sf"/>
</dbReference>
<reference evidence="3" key="1">
    <citation type="submission" date="2016-10" db="EMBL/GenBank/DDBJ databases">
        <authorList>
            <person name="Varghese N."/>
            <person name="Submissions S."/>
        </authorList>
    </citation>
    <scope>NUCLEOTIDE SEQUENCE [LARGE SCALE GENOMIC DNA]</scope>
    <source>
        <strain evidence="3">DSM 44498</strain>
    </source>
</reference>
<gene>
    <name evidence="2" type="ORF">SAMN04490239_5321</name>
</gene>
<dbReference type="InterPro" id="IPR002575">
    <property type="entry name" value="Aminoglycoside_PTrfase"/>
</dbReference>
<dbReference type="PANTHER" id="PTHR11012">
    <property type="entry name" value="PROTEIN KINASE-LIKE DOMAIN-CONTAINING"/>
    <property type="match status" value="1"/>
</dbReference>
<feature type="domain" description="CHK kinase-like" evidence="1">
    <location>
        <begin position="122"/>
        <end position="300"/>
    </location>
</feature>
<evidence type="ECO:0000259" key="1">
    <source>
        <dbReference type="SMART" id="SM00587"/>
    </source>
</evidence>
<dbReference type="GO" id="GO:0016740">
    <property type="term" value="F:transferase activity"/>
    <property type="evidence" value="ECO:0007669"/>
    <property type="project" value="UniProtKB-KW"/>
</dbReference>
<keyword evidence="2" id="KW-0808">Transferase</keyword>
<dbReference type="InterPro" id="IPR015897">
    <property type="entry name" value="CHK_kinase-like"/>
</dbReference>
<dbReference type="AlphaFoldDB" id="A0A1H4V4S5"/>
<dbReference type="Pfam" id="PF01636">
    <property type="entry name" value="APH"/>
    <property type="match status" value="1"/>
</dbReference>
<dbReference type="RefSeq" id="WP_072943651.1">
    <property type="nucleotide sequence ID" value="NZ_CP070609.1"/>
</dbReference>
<dbReference type="Gene3D" id="3.90.1200.10">
    <property type="match status" value="1"/>
</dbReference>
<protein>
    <submittedName>
        <fullName evidence="2">Phosphotransferase enzyme family protein</fullName>
    </submittedName>
</protein>
<dbReference type="EMBL" id="FNSV01000005">
    <property type="protein sequence ID" value="SEC75424.1"/>
    <property type="molecule type" value="Genomic_DNA"/>
</dbReference>
<evidence type="ECO:0000313" key="3">
    <source>
        <dbReference type="Proteomes" id="UP000183561"/>
    </source>
</evidence>
<accession>A0A1H4V4S5</accession>
<sequence length="366" mass="39544">MNHPTPRVLDVATEIDTAWVQSVLRQAGHTGVEVASISAQPIGAGNVSDTVRIGIEYARAESGSPAAVVVKFRPSAPGAHAHGLRSGAYHREIGAYREVGGRQACRIPRCFWVAGDETNINLVLEDLTATTTPGNQAAGCGVAEAESLVAELARLHSSFFPLTDEAAPAWLVRMSEVSDYWCDAAERGAAAALTRFAGDLPPDFLAAVRDAVALVRTWYGLPQQHLTLTHGDPRVDNVLFERSEAGVSAVLLDWQFTGLRNPMYDFAYFMSGSVDVAERRLHETRLLKTYIDVFAEKSSGYDEGQATADYRIQLLSGLYVTLAAVAVLPDNDVVNQLILALLRRNCAAVVDWKSVEALGDLAASRH</sequence>
<keyword evidence="3" id="KW-1185">Reference proteome</keyword>
<dbReference type="SMART" id="SM00587">
    <property type="entry name" value="CHK"/>
    <property type="match status" value="1"/>
</dbReference>
<dbReference type="OrthoDB" id="115252at2"/>
<dbReference type="SUPFAM" id="SSF56112">
    <property type="entry name" value="Protein kinase-like (PK-like)"/>
    <property type="match status" value="1"/>
</dbReference>
<evidence type="ECO:0000313" key="2">
    <source>
        <dbReference type="EMBL" id="SEC75424.1"/>
    </source>
</evidence>
<proteinExistence type="predicted"/>
<name>A0A1H4V4S5_9NOCA</name>
<organism evidence="2 3">
    <name type="scientific">Rhodococcus koreensis</name>
    <dbReference type="NCBI Taxonomy" id="99653"/>
    <lineage>
        <taxon>Bacteria</taxon>
        <taxon>Bacillati</taxon>
        <taxon>Actinomycetota</taxon>
        <taxon>Actinomycetes</taxon>
        <taxon>Mycobacteriales</taxon>
        <taxon>Nocardiaceae</taxon>
        <taxon>Rhodococcus</taxon>
    </lineage>
</organism>
<dbReference type="Proteomes" id="UP000183561">
    <property type="component" value="Unassembled WGS sequence"/>
</dbReference>